<dbReference type="RefSeq" id="WP_272094215.1">
    <property type="nucleotide sequence ID" value="NZ_JAQNDK010000001.1"/>
</dbReference>
<dbReference type="NCBIfam" id="TIGR04535">
    <property type="entry name" value="ferrit_encaps"/>
    <property type="match status" value="1"/>
</dbReference>
<evidence type="ECO:0000256" key="1">
    <source>
        <dbReference type="ARBA" id="ARBA00022434"/>
    </source>
</evidence>
<accession>A0ABT5BTH5</accession>
<dbReference type="InterPro" id="IPR030907">
    <property type="entry name" value="Ferrit_encaps"/>
</dbReference>
<dbReference type="SUPFAM" id="SSF47240">
    <property type="entry name" value="Ferritin-like"/>
    <property type="match status" value="1"/>
</dbReference>
<keyword evidence="3" id="KW-0408">Iron</keyword>
<comment type="caution">
    <text evidence="6">The sequence shown here is derived from an EMBL/GenBank/DDBJ whole genome shotgun (WGS) entry which is preliminary data.</text>
</comment>
<evidence type="ECO:0000313" key="7">
    <source>
        <dbReference type="Proteomes" id="UP001217485"/>
    </source>
</evidence>
<evidence type="ECO:0000256" key="2">
    <source>
        <dbReference type="ARBA" id="ARBA00022723"/>
    </source>
</evidence>
<dbReference type="InterPro" id="IPR009078">
    <property type="entry name" value="Ferritin-like_SF"/>
</dbReference>
<dbReference type="InterPro" id="IPR054581">
    <property type="entry name" value="EncFtn-like"/>
</dbReference>
<name>A0ABT5BTH5_9BACT</name>
<sequence length="127" mass="14143">MSSENYHELPELLSEATKERHRAIVSLIEELEAIDWYQQRAEACTDAELRAVLLHHLEEEVEHAMMNLEWLRRNDRVFQEKIDIYLNSQGPITEVEAAEEAAKLGATAKTGAMAPSGGLGIGSLKGA</sequence>
<keyword evidence="2" id="KW-0479">Metal-binding</keyword>
<evidence type="ECO:0000256" key="3">
    <source>
        <dbReference type="ARBA" id="ARBA00023004"/>
    </source>
</evidence>
<keyword evidence="5" id="KW-1284">Encapsulin nanocompartment</keyword>
<evidence type="ECO:0000256" key="5">
    <source>
        <dbReference type="ARBA" id="ARBA00033787"/>
    </source>
</evidence>
<evidence type="ECO:0000256" key="4">
    <source>
        <dbReference type="ARBA" id="ARBA00033738"/>
    </source>
</evidence>
<comment type="subcellular location">
    <subcellularLocation>
        <location evidence="4">Encapsulin nanocompartment</location>
    </subcellularLocation>
</comment>
<proteinExistence type="predicted"/>
<dbReference type="Gene3D" id="6.10.140.1960">
    <property type="match status" value="1"/>
</dbReference>
<gene>
    <name evidence="6" type="ORF">POL72_06850</name>
</gene>
<dbReference type="Proteomes" id="UP001217485">
    <property type="component" value="Unassembled WGS sequence"/>
</dbReference>
<protein>
    <submittedName>
        <fullName evidence="6">Ferritin-like domain-containing protein</fullName>
    </submittedName>
</protein>
<keyword evidence="7" id="KW-1185">Reference proteome</keyword>
<reference evidence="6 7" key="1">
    <citation type="submission" date="2023-01" db="EMBL/GenBank/DDBJ databases">
        <title>Minimal conservation of predation-associated metabolite biosynthetic gene clusters underscores biosynthetic potential of Myxococcota including descriptions for ten novel species: Archangium lansinium sp. nov., Myxococcus landrumus sp. nov., Nannocystis bai.</title>
        <authorList>
            <person name="Ahearne A."/>
            <person name="Stevens C."/>
            <person name="Dowd S."/>
        </authorList>
    </citation>
    <scope>NUCLEOTIDE SEQUENCE [LARGE SCALE GENOMIC DNA]</scope>
    <source>
        <strain evidence="6 7">WIWO2</strain>
    </source>
</reference>
<organism evidence="6 7">
    <name type="scientific">Sorangium atrum</name>
    <dbReference type="NCBI Taxonomy" id="2995308"/>
    <lineage>
        <taxon>Bacteria</taxon>
        <taxon>Pseudomonadati</taxon>
        <taxon>Myxococcota</taxon>
        <taxon>Polyangia</taxon>
        <taxon>Polyangiales</taxon>
        <taxon>Polyangiaceae</taxon>
        <taxon>Sorangium</taxon>
    </lineage>
</organism>
<evidence type="ECO:0000313" key="6">
    <source>
        <dbReference type="EMBL" id="MDC0677456.1"/>
    </source>
</evidence>
<keyword evidence="1" id="KW-0409">Iron storage</keyword>
<dbReference type="Pfam" id="PF22277">
    <property type="entry name" value="EncFtn-like"/>
    <property type="match status" value="1"/>
</dbReference>
<dbReference type="EMBL" id="JAQNDK010000001">
    <property type="protein sequence ID" value="MDC0677456.1"/>
    <property type="molecule type" value="Genomic_DNA"/>
</dbReference>